<dbReference type="GO" id="GO:0016413">
    <property type="term" value="F:O-acetyltransferase activity"/>
    <property type="evidence" value="ECO:0007669"/>
    <property type="project" value="TreeGrafter"/>
</dbReference>
<feature type="transmembrane region" description="Helical" evidence="7">
    <location>
        <begin position="84"/>
        <end position="106"/>
    </location>
</feature>
<accession>A0AAE3A9H0</accession>
<evidence type="ECO:0000259" key="8">
    <source>
        <dbReference type="Pfam" id="PF01757"/>
    </source>
</evidence>
<evidence type="ECO:0000256" key="6">
    <source>
        <dbReference type="ARBA" id="ARBA00023136"/>
    </source>
</evidence>
<evidence type="ECO:0000256" key="3">
    <source>
        <dbReference type="ARBA" id="ARBA00022475"/>
    </source>
</evidence>
<evidence type="ECO:0000256" key="5">
    <source>
        <dbReference type="ARBA" id="ARBA00022989"/>
    </source>
</evidence>
<reference evidence="9 10" key="1">
    <citation type="submission" date="2021-10" db="EMBL/GenBank/DDBJ databases">
        <title>Anaerobic single-cell dispensing facilitates the cultivation of human gut bacteria.</title>
        <authorList>
            <person name="Afrizal A."/>
        </authorList>
    </citation>
    <scope>NUCLEOTIDE SEQUENCE [LARGE SCALE GENOMIC DNA]</scope>
    <source>
        <strain evidence="9 10">CLA-AA-H276</strain>
    </source>
</reference>
<feature type="domain" description="Acyltransferase 3" evidence="8">
    <location>
        <begin position="12"/>
        <end position="321"/>
    </location>
</feature>
<feature type="transmembrane region" description="Helical" evidence="7">
    <location>
        <begin position="269"/>
        <end position="289"/>
    </location>
</feature>
<name>A0AAE3A9H0_9FIRM</name>
<dbReference type="PANTHER" id="PTHR40074:SF2">
    <property type="entry name" value="O-ACETYLTRANSFERASE WECH"/>
    <property type="match status" value="1"/>
</dbReference>
<keyword evidence="10" id="KW-1185">Reference proteome</keyword>
<dbReference type="InterPro" id="IPR002656">
    <property type="entry name" value="Acyl_transf_3_dom"/>
</dbReference>
<evidence type="ECO:0000256" key="7">
    <source>
        <dbReference type="SAM" id="Phobius"/>
    </source>
</evidence>
<dbReference type="RefSeq" id="WP_308459861.1">
    <property type="nucleotide sequence ID" value="NZ_JAJEPS010000015.1"/>
</dbReference>
<feature type="transmembrane region" description="Helical" evidence="7">
    <location>
        <begin position="121"/>
        <end position="143"/>
    </location>
</feature>
<feature type="transmembrane region" description="Helical" evidence="7">
    <location>
        <begin position="237"/>
        <end position="257"/>
    </location>
</feature>
<comment type="similarity">
    <text evidence="2">Belongs to the acyltransferase 3 family.</text>
</comment>
<dbReference type="AlphaFoldDB" id="A0AAE3A9H0"/>
<evidence type="ECO:0000256" key="1">
    <source>
        <dbReference type="ARBA" id="ARBA00004651"/>
    </source>
</evidence>
<feature type="transmembrane region" description="Helical" evidence="7">
    <location>
        <begin position="15"/>
        <end position="35"/>
    </location>
</feature>
<dbReference type="EMBL" id="JAJEPS010000015">
    <property type="protein sequence ID" value="MCC2127139.1"/>
    <property type="molecule type" value="Genomic_DNA"/>
</dbReference>
<dbReference type="PANTHER" id="PTHR40074">
    <property type="entry name" value="O-ACETYLTRANSFERASE WECH"/>
    <property type="match status" value="1"/>
</dbReference>
<evidence type="ECO:0000256" key="4">
    <source>
        <dbReference type="ARBA" id="ARBA00022692"/>
    </source>
</evidence>
<keyword evidence="6 7" id="KW-0472">Membrane</keyword>
<feature type="transmembrane region" description="Helical" evidence="7">
    <location>
        <begin position="180"/>
        <end position="196"/>
    </location>
</feature>
<gene>
    <name evidence="9" type="ORF">LKD36_13280</name>
</gene>
<keyword evidence="4 7" id="KW-0812">Transmembrane</keyword>
<proteinExistence type="inferred from homology"/>
<dbReference type="Proteomes" id="UP001198220">
    <property type="component" value="Unassembled WGS sequence"/>
</dbReference>
<protein>
    <submittedName>
        <fullName evidence="9">Acyltransferase</fullName>
    </submittedName>
</protein>
<feature type="transmembrane region" description="Helical" evidence="7">
    <location>
        <begin position="309"/>
        <end position="329"/>
    </location>
</feature>
<feature type="transmembrane region" description="Helical" evidence="7">
    <location>
        <begin position="208"/>
        <end position="225"/>
    </location>
</feature>
<evidence type="ECO:0000256" key="2">
    <source>
        <dbReference type="ARBA" id="ARBA00007400"/>
    </source>
</evidence>
<keyword evidence="9" id="KW-0808">Transferase</keyword>
<dbReference type="GO" id="GO:0009246">
    <property type="term" value="P:enterobacterial common antigen biosynthetic process"/>
    <property type="evidence" value="ECO:0007669"/>
    <property type="project" value="TreeGrafter"/>
</dbReference>
<dbReference type="Pfam" id="PF01757">
    <property type="entry name" value="Acyl_transf_3"/>
    <property type="match status" value="1"/>
</dbReference>
<keyword evidence="3" id="KW-1003">Cell membrane</keyword>
<keyword evidence="9" id="KW-0012">Acyltransferase</keyword>
<evidence type="ECO:0000313" key="9">
    <source>
        <dbReference type="EMBL" id="MCC2127139.1"/>
    </source>
</evidence>
<comment type="caution">
    <text evidence="9">The sequence shown here is derived from an EMBL/GenBank/DDBJ whole genome shotgun (WGS) entry which is preliminary data.</text>
</comment>
<feature type="transmembrane region" description="Helical" evidence="7">
    <location>
        <begin position="150"/>
        <end position="168"/>
    </location>
</feature>
<dbReference type="GO" id="GO:0005886">
    <property type="term" value="C:plasma membrane"/>
    <property type="evidence" value="ECO:0007669"/>
    <property type="project" value="UniProtKB-SubCell"/>
</dbReference>
<sequence length="375" mass="43001">MEQEIRKKRQVNFELLRILCMYMIVIGHCLFHGRVTAKLGYGTVNYFLSYLIQSFSVVHVNCFVMIGGYFAIDRAFKAERAVKLWKQVAFYSVGIFLLCAIFGSIAPVDVVKAVLPISSKTYWFASVYMGLLLLMPFLGMVAVRITRKQYQYLLLLLALFLSVNHMIFRTDTYGTFNGRDLPGFIFLALLAGYIKLHMREDRKYVRKGLAGYVICSLSVLASVYLSVKMGLEDTGYFLNYNSPLALLATFSIFVAVRNMPWKESRLDGLILKVSGAAFGVYLIHDNYLIRYLVWDTFRASKVARTHWAVIYAVVAAVIVYIVCTCVELLRQRLFKAVGTCYGKTGCYRKEQKLCEKINFMLFENDTNQEDKNERI</sequence>
<organism evidence="9 10">
    <name type="scientific">Hominiventricola filiformis</name>
    <dbReference type="NCBI Taxonomy" id="2885352"/>
    <lineage>
        <taxon>Bacteria</taxon>
        <taxon>Bacillati</taxon>
        <taxon>Bacillota</taxon>
        <taxon>Clostridia</taxon>
        <taxon>Lachnospirales</taxon>
        <taxon>Lachnospiraceae</taxon>
        <taxon>Hominiventricola</taxon>
    </lineage>
</organism>
<comment type="subcellular location">
    <subcellularLocation>
        <location evidence="1">Cell membrane</location>
        <topology evidence="1">Multi-pass membrane protein</topology>
    </subcellularLocation>
</comment>
<feature type="transmembrane region" description="Helical" evidence="7">
    <location>
        <begin position="47"/>
        <end position="72"/>
    </location>
</feature>
<keyword evidence="5 7" id="KW-1133">Transmembrane helix</keyword>
<evidence type="ECO:0000313" key="10">
    <source>
        <dbReference type="Proteomes" id="UP001198220"/>
    </source>
</evidence>